<dbReference type="Pfam" id="PF00573">
    <property type="entry name" value="Ribosomal_L4"/>
    <property type="match status" value="1"/>
</dbReference>
<evidence type="ECO:0000313" key="5">
    <source>
        <dbReference type="Proteomes" id="UP000178264"/>
    </source>
</evidence>
<feature type="non-terminal residue" evidence="4">
    <location>
        <position position="1"/>
    </location>
</feature>
<gene>
    <name evidence="4" type="ORF">A3I42_02730</name>
</gene>
<accession>A0A1F7VCS2</accession>
<dbReference type="Proteomes" id="UP000178264">
    <property type="component" value="Unassembled WGS sequence"/>
</dbReference>
<name>A0A1F7VCS2_9BACT</name>
<dbReference type="InterPro" id="IPR023574">
    <property type="entry name" value="Ribosomal_uL4_dom_sf"/>
</dbReference>
<keyword evidence="3" id="KW-0687">Ribonucleoprotein</keyword>
<sequence>HVVLIKEFILNEAKTKTFVAALREMRAHIEDLKHVQLPKERQELLVVFPEASSAVMTRASRNVSGVRTLSAHDVAIEDVAGYRTILMVPGVIPILAQRTRIKRKKKE</sequence>
<dbReference type="GO" id="GO:1990904">
    <property type="term" value="C:ribonucleoprotein complex"/>
    <property type="evidence" value="ECO:0007669"/>
    <property type="project" value="UniProtKB-KW"/>
</dbReference>
<dbReference type="GO" id="GO:0006412">
    <property type="term" value="P:translation"/>
    <property type="evidence" value="ECO:0007669"/>
    <property type="project" value="InterPro"/>
</dbReference>
<comment type="caution">
    <text evidence="4">The sequence shown here is derived from an EMBL/GenBank/DDBJ whole genome shotgun (WGS) entry which is preliminary data.</text>
</comment>
<dbReference type="AlphaFoldDB" id="A0A1F7VCS2"/>
<comment type="similarity">
    <text evidence="1">Belongs to the universal ribosomal protein uL4 family.</text>
</comment>
<keyword evidence="2 4" id="KW-0689">Ribosomal protein</keyword>
<evidence type="ECO:0000256" key="2">
    <source>
        <dbReference type="ARBA" id="ARBA00022980"/>
    </source>
</evidence>
<organism evidence="4 5">
    <name type="scientific">Candidatus Uhrbacteria bacterium RIFCSPLOWO2_02_FULL_49_11</name>
    <dbReference type="NCBI Taxonomy" id="1802409"/>
    <lineage>
        <taxon>Bacteria</taxon>
        <taxon>Candidatus Uhriibacteriota</taxon>
    </lineage>
</organism>
<dbReference type="GO" id="GO:0005840">
    <property type="term" value="C:ribosome"/>
    <property type="evidence" value="ECO:0007669"/>
    <property type="project" value="UniProtKB-KW"/>
</dbReference>
<reference evidence="4 5" key="1">
    <citation type="journal article" date="2016" name="Nat. Commun.">
        <title>Thousands of microbial genomes shed light on interconnected biogeochemical processes in an aquifer system.</title>
        <authorList>
            <person name="Anantharaman K."/>
            <person name="Brown C.T."/>
            <person name="Hug L.A."/>
            <person name="Sharon I."/>
            <person name="Castelle C.J."/>
            <person name="Probst A.J."/>
            <person name="Thomas B.C."/>
            <person name="Singh A."/>
            <person name="Wilkins M.J."/>
            <person name="Karaoz U."/>
            <person name="Brodie E.L."/>
            <person name="Williams K.H."/>
            <person name="Hubbard S.S."/>
            <person name="Banfield J.F."/>
        </authorList>
    </citation>
    <scope>NUCLEOTIDE SEQUENCE [LARGE SCALE GENOMIC DNA]</scope>
</reference>
<dbReference type="InterPro" id="IPR002136">
    <property type="entry name" value="Ribosomal_uL4"/>
</dbReference>
<dbReference type="SUPFAM" id="SSF52166">
    <property type="entry name" value="Ribosomal protein L4"/>
    <property type="match status" value="1"/>
</dbReference>
<evidence type="ECO:0000256" key="1">
    <source>
        <dbReference type="ARBA" id="ARBA00010528"/>
    </source>
</evidence>
<dbReference type="Gene3D" id="3.40.1370.10">
    <property type="match status" value="1"/>
</dbReference>
<proteinExistence type="inferred from homology"/>
<dbReference type="EMBL" id="MGER01000036">
    <property type="protein sequence ID" value="OGL88350.1"/>
    <property type="molecule type" value="Genomic_DNA"/>
</dbReference>
<protein>
    <submittedName>
        <fullName evidence="4">50S ribosomal protein L4</fullName>
    </submittedName>
</protein>
<evidence type="ECO:0000256" key="3">
    <source>
        <dbReference type="ARBA" id="ARBA00023274"/>
    </source>
</evidence>
<evidence type="ECO:0000313" key="4">
    <source>
        <dbReference type="EMBL" id="OGL88350.1"/>
    </source>
</evidence>
<dbReference type="GO" id="GO:0003735">
    <property type="term" value="F:structural constituent of ribosome"/>
    <property type="evidence" value="ECO:0007669"/>
    <property type="project" value="InterPro"/>
</dbReference>